<comment type="subcellular location">
    <subcellularLocation>
        <location evidence="1">Membrane</location>
        <topology evidence="1">Multi-pass membrane protein</topology>
    </subcellularLocation>
</comment>
<evidence type="ECO:0000256" key="1">
    <source>
        <dbReference type="ARBA" id="ARBA00004141"/>
    </source>
</evidence>
<dbReference type="Pfam" id="PF05562">
    <property type="entry name" value="WCOR413"/>
    <property type="match status" value="1"/>
</dbReference>
<dbReference type="PANTHER" id="PTHR33596">
    <property type="entry name" value="COLD-REGULATED 413 PLASMA MEMBRANE PROTEIN 2"/>
    <property type="match status" value="1"/>
</dbReference>
<keyword evidence="4 6" id="KW-1133">Transmembrane helix</keyword>
<feature type="transmembrane region" description="Helical" evidence="6">
    <location>
        <begin position="164"/>
        <end position="182"/>
    </location>
</feature>
<comment type="caution">
    <text evidence="7">The sequence shown here is derived from an EMBL/GenBank/DDBJ whole genome shotgun (WGS) entry which is preliminary data.</text>
</comment>
<feature type="transmembrane region" description="Helical" evidence="6">
    <location>
        <begin position="141"/>
        <end position="157"/>
    </location>
</feature>
<keyword evidence="5 6" id="KW-0472">Membrane</keyword>
<comment type="similarity">
    <text evidence="2">Belongs to the Cold-regulated 413 protein family.</text>
</comment>
<reference evidence="7" key="1">
    <citation type="journal article" date="2023" name="Nat. Commun.">
        <title>Diploid and tetraploid genomes of Acorus and the evolution of monocots.</title>
        <authorList>
            <person name="Ma L."/>
            <person name="Liu K.W."/>
            <person name="Li Z."/>
            <person name="Hsiao Y.Y."/>
            <person name="Qi Y."/>
            <person name="Fu T."/>
            <person name="Tang G.D."/>
            <person name="Zhang D."/>
            <person name="Sun W.H."/>
            <person name="Liu D.K."/>
            <person name="Li Y."/>
            <person name="Chen G.Z."/>
            <person name="Liu X.D."/>
            <person name="Liao X.Y."/>
            <person name="Jiang Y.T."/>
            <person name="Yu X."/>
            <person name="Hao Y."/>
            <person name="Huang J."/>
            <person name="Zhao X.W."/>
            <person name="Ke S."/>
            <person name="Chen Y.Y."/>
            <person name="Wu W.L."/>
            <person name="Hsu J.L."/>
            <person name="Lin Y.F."/>
            <person name="Huang M.D."/>
            <person name="Li C.Y."/>
            <person name="Huang L."/>
            <person name="Wang Z.W."/>
            <person name="Zhao X."/>
            <person name="Zhong W.Y."/>
            <person name="Peng D.H."/>
            <person name="Ahmad S."/>
            <person name="Lan S."/>
            <person name="Zhang J.S."/>
            <person name="Tsai W.C."/>
            <person name="Van de Peer Y."/>
            <person name="Liu Z.J."/>
        </authorList>
    </citation>
    <scope>NUCLEOTIDE SEQUENCE</scope>
    <source>
        <strain evidence="7">SCP</strain>
    </source>
</reference>
<evidence type="ECO:0000256" key="4">
    <source>
        <dbReference type="ARBA" id="ARBA00022989"/>
    </source>
</evidence>
<evidence type="ECO:0000256" key="2">
    <source>
        <dbReference type="ARBA" id="ARBA00005852"/>
    </source>
</evidence>
<gene>
    <name evidence="7" type="ORF">QJS04_geneDACA023899</name>
</gene>
<accession>A0AAV9A3K5</accession>
<protein>
    <submittedName>
        <fullName evidence="7">Uncharacterized protein</fullName>
    </submittedName>
</protein>
<dbReference type="GO" id="GO:0016020">
    <property type="term" value="C:membrane"/>
    <property type="evidence" value="ECO:0007669"/>
    <property type="project" value="UniProtKB-SubCell"/>
</dbReference>
<proteinExistence type="inferred from homology"/>
<dbReference type="PANTHER" id="PTHR33596:SF17">
    <property type="entry name" value="COLD-REGULATED 413 INNER MEMBRANE PROTEIN 1, CHLOROPLASTIC-RELATED"/>
    <property type="match status" value="1"/>
</dbReference>
<keyword evidence="3 6" id="KW-0812">Transmembrane</keyword>
<sequence length="214" mass="23553">MSILSRPPIHSFLPPRIQRQALSKPNNLLLISSSGSHFNPLSLRSLKGTQSQKRRQCRGTSAVCYYSAFDPATLQWVSAVSSALLMVSQGTAVQKSFLVPLFALQAPNSVISWIKGEYGIWTAFLALLVRLFYYIPRELDLPFLAMLVVIVAPYQTMKLRGTQAGAAVSLVIAGFLAFQHFSRVGSLQRAFDQTSIIATLAVICITVVPCFLLF</sequence>
<dbReference type="EMBL" id="JAUJYN010000013">
    <property type="protein sequence ID" value="KAK1258753.1"/>
    <property type="molecule type" value="Genomic_DNA"/>
</dbReference>
<evidence type="ECO:0000256" key="5">
    <source>
        <dbReference type="ARBA" id="ARBA00023136"/>
    </source>
</evidence>
<evidence type="ECO:0000313" key="8">
    <source>
        <dbReference type="Proteomes" id="UP001179952"/>
    </source>
</evidence>
<reference evidence="7" key="2">
    <citation type="submission" date="2023-06" db="EMBL/GenBank/DDBJ databases">
        <authorList>
            <person name="Ma L."/>
            <person name="Liu K.-W."/>
            <person name="Li Z."/>
            <person name="Hsiao Y.-Y."/>
            <person name="Qi Y."/>
            <person name="Fu T."/>
            <person name="Tang G."/>
            <person name="Zhang D."/>
            <person name="Sun W.-H."/>
            <person name="Liu D.-K."/>
            <person name="Li Y."/>
            <person name="Chen G.-Z."/>
            <person name="Liu X.-D."/>
            <person name="Liao X.-Y."/>
            <person name="Jiang Y.-T."/>
            <person name="Yu X."/>
            <person name="Hao Y."/>
            <person name="Huang J."/>
            <person name="Zhao X.-W."/>
            <person name="Ke S."/>
            <person name="Chen Y.-Y."/>
            <person name="Wu W.-L."/>
            <person name="Hsu J.-L."/>
            <person name="Lin Y.-F."/>
            <person name="Huang M.-D."/>
            <person name="Li C.-Y."/>
            <person name="Huang L."/>
            <person name="Wang Z.-W."/>
            <person name="Zhao X."/>
            <person name="Zhong W.-Y."/>
            <person name="Peng D.-H."/>
            <person name="Ahmad S."/>
            <person name="Lan S."/>
            <person name="Zhang J.-S."/>
            <person name="Tsai W.-C."/>
            <person name="Van De Peer Y."/>
            <person name="Liu Z.-J."/>
        </authorList>
    </citation>
    <scope>NUCLEOTIDE SEQUENCE</scope>
    <source>
        <strain evidence="7">SCP</strain>
        <tissue evidence="7">Leaves</tissue>
    </source>
</reference>
<name>A0AAV9A3K5_ACOGR</name>
<dbReference type="Proteomes" id="UP001179952">
    <property type="component" value="Unassembled WGS sequence"/>
</dbReference>
<dbReference type="InterPro" id="IPR008892">
    <property type="entry name" value="COR413"/>
</dbReference>
<evidence type="ECO:0000313" key="7">
    <source>
        <dbReference type="EMBL" id="KAK1258753.1"/>
    </source>
</evidence>
<keyword evidence="8" id="KW-1185">Reference proteome</keyword>
<dbReference type="AlphaFoldDB" id="A0AAV9A3K5"/>
<evidence type="ECO:0000256" key="6">
    <source>
        <dbReference type="SAM" id="Phobius"/>
    </source>
</evidence>
<evidence type="ECO:0000256" key="3">
    <source>
        <dbReference type="ARBA" id="ARBA00022692"/>
    </source>
</evidence>
<feature type="transmembrane region" description="Helical" evidence="6">
    <location>
        <begin position="194"/>
        <end position="213"/>
    </location>
</feature>
<organism evidence="7 8">
    <name type="scientific">Acorus gramineus</name>
    <name type="common">Dwarf sweet flag</name>
    <dbReference type="NCBI Taxonomy" id="55184"/>
    <lineage>
        <taxon>Eukaryota</taxon>
        <taxon>Viridiplantae</taxon>
        <taxon>Streptophyta</taxon>
        <taxon>Embryophyta</taxon>
        <taxon>Tracheophyta</taxon>
        <taxon>Spermatophyta</taxon>
        <taxon>Magnoliopsida</taxon>
        <taxon>Liliopsida</taxon>
        <taxon>Acoraceae</taxon>
        <taxon>Acorus</taxon>
    </lineage>
</organism>